<dbReference type="EMBL" id="GBXM01054876">
    <property type="protein sequence ID" value="JAH53701.1"/>
    <property type="molecule type" value="Transcribed_RNA"/>
</dbReference>
<sequence length="27" mass="2907">MMTTNSIHTVALAISLSKLQLKGHVVL</sequence>
<dbReference type="AlphaFoldDB" id="A0A0E9TJB7"/>
<proteinExistence type="predicted"/>
<evidence type="ECO:0000313" key="1">
    <source>
        <dbReference type="EMBL" id="JAH53701.1"/>
    </source>
</evidence>
<reference evidence="1" key="1">
    <citation type="submission" date="2014-11" db="EMBL/GenBank/DDBJ databases">
        <authorList>
            <person name="Amaro Gonzalez C."/>
        </authorList>
    </citation>
    <scope>NUCLEOTIDE SEQUENCE</scope>
</reference>
<name>A0A0E9TJB7_ANGAN</name>
<organism evidence="1">
    <name type="scientific">Anguilla anguilla</name>
    <name type="common">European freshwater eel</name>
    <name type="synonym">Muraena anguilla</name>
    <dbReference type="NCBI Taxonomy" id="7936"/>
    <lineage>
        <taxon>Eukaryota</taxon>
        <taxon>Metazoa</taxon>
        <taxon>Chordata</taxon>
        <taxon>Craniata</taxon>
        <taxon>Vertebrata</taxon>
        <taxon>Euteleostomi</taxon>
        <taxon>Actinopterygii</taxon>
        <taxon>Neopterygii</taxon>
        <taxon>Teleostei</taxon>
        <taxon>Anguilliformes</taxon>
        <taxon>Anguillidae</taxon>
        <taxon>Anguilla</taxon>
    </lineage>
</organism>
<accession>A0A0E9TJB7</accession>
<reference evidence="1" key="2">
    <citation type="journal article" date="2015" name="Fish Shellfish Immunol.">
        <title>Early steps in the European eel (Anguilla anguilla)-Vibrio vulnificus interaction in the gills: Role of the RtxA13 toxin.</title>
        <authorList>
            <person name="Callol A."/>
            <person name="Pajuelo D."/>
            <person name="Ebbesson L."/>
            <person name="Teles M."/>
            <person name="MacKenzie S."/>
            <person name="Amaro C."/>
        </authorList>
    </citation>
    <scope>NUCLEOTIDE SEQUENCE</scope>
</reference>
<dbReference type="EMBL" id="GBXM01052461">
    <property type="protein sequence ID" value="JAH56116.1"/>
    <property type="molecule type" value="Transcribed_RNA"/>
</dbReference>
<protein>
    <submittedName>
        <fullName evidence="1">Uncharacterized protein</fullName>
    </submittedName>
</protein>